<dbReference type="PRINTS" id="PR00377">
    <property type="entry name" value="IMPHPHTASES"/>
</dbReference>
<dbReference type="GO" id="GO:0008934">
    <property type="term" value="F:inositol monophosphate 1-phosphatase activity"/>
    <property type="evidence" value="ECO:0007669"/>
    <property type="project" value="TreeGrafter"/>
</dbReference>
<organism evidence="3 4">
    <name type="scientific">Rhizobium lusitanum</name>
    <dbReference type="NCBI Taxonomy" id="293958"/>
    <lineage>
        <taxon>Bacteria</taxon>
        <taxon>Pseudomonadati</taxon>
        <taxon>Pseudomonadota</taxon>
        <taxon>Alphaproteobacteria</taxon>
        <taxon>Hyphomicrobiales</taxon>
        <taxon>Rhizobiaceae</taxon>
        <taxon>Rhizobium/Agrobacterium group</taxon>
        <taxon>Rhizobium</taxon>
    </lineage>
</organism>
<comment type="caution">
    <text evidence="3">The sequence shown here is derived from an EMBL/GenBank/DDBJ whole genome shotgun (WGS) entry which is preliminary data.</text>
</comment>
<dbReference type="Pfam" id="PF00459">
    <property type="entry name" value="Inositol_P"/>
    <property type="match status" value="1"/>
</dbReference>
<dbReference type="AlphaFoldDB" id="A0A6L9UBY0"/>
<evidence type="ECO:0000313" key="3">
    <source>
        <dbReference type="EMBL" id="NEI73505.1"/>
    </source>
</evidence>
<dbReference type="EMBL" id="WUEY01000019">
    <property type="protein sequence ID" value="NEI73505.1"/>
    <property type="molecule type" value="Genomic_DNA"/>
</dbReference>
<accession>A0A6L9UBY0</accession>
<dbReference type="PANTHER" id="PTHR20854">
    <property type="entry name" value="INOSITOL MONOPHOSPHATASE"/>
    <property type="match status" value="1"/>
</dbReference>
<dbReference type="SUPFAM" id="SSF56655">
    <property type="entry name" value="Carbohydrate phosphatase"/>
    <property type="match status" value="1"/>
</dbReference>
<reference evidence="3 4" key="1">
    <citation type="submission" date="2019-12" db="EMBL/GenBank/DDBJ databases">
        <title>Rhizobium genotypes associated with high levels of biological nitrogen fixation by grain legumes in a temperate-maritime cropping system.</title>
        <authorList>
            <person name="Maluk M."/>
            <person name="Francesc Ferrando Molina F."/>
            <person name="Lopez Del Egido L."/>
            <person name="Lafos M."/>
            <person name="Langarica-Fuentes A."/>
            <person name="Gebre Yohannes G."/>
            <person name="Young M.W."/>
            <person name="Martin P."/>
            <person name="Gantlett R."/>
            <person name="Kenicer G."/>
            <person name="Hawes C."/>
            <person name="Begg G.S."/>
            <person name="Quilliam R.S."/>
            <person name="Squire G.R."/>
            <person name="Poole P.S."/>
            <person name="Young P.W."/>
            <person name="Iannetta P.M."/>
            <person name="James E.K."/>
        </authorList>
    </citation>
    <scope>NUCLEOTIDE SEQUENCE [LARGE SCALE GENOMIC DNA]</scope>
    <source>
        <strain evidence="3 4">JHI1118</strain>
    </source>
</reference>
<comment type="similarity">
    <text evidence="1">Belongs to the inositol monophosphatase superfamily.</text>
</comment>
<keyword evidence="2" id="KW-0479">Metal-binding</keyword>
<dbReference type="CDD" id="cd01637">
    <property type="entry name" value="IMPase_like"/>
    <property type="match status" value="1"/>
</dbReference>
<proteinExistence type="inferred from homology"/>
<comment type="cofactor">
    <cofactor evidence="2">
        <name>Mg(2+)</name>
        <dbReference type="ChEBI" id="CHEBI:18420"/>
    </cofactor>
</comment>
<protein>
    <submittedName>
        <fullName evidence="3">3'(2'),5'-bisphosphate nucleotidase CysQ</fullName>
    </submittedName>
</protein>
<evidence type="ECO:0000313" key="4">
    <source>
        <dbReference type="Proteomes" id="UP000483035"/>
    </source>
</evidence>
<keyword evidence="2" id="KW-0460">Magnesium</keyword>
<gene>
    <name evidence="3" type="ORF">GR212_28530</name>
</gene>
<evidence type="ECO:0000256" key="1">
    <source>
        <dbReference type="ARBA" id="ARBA00009759"/>
    </source>
</evidence>
<dbReference type="InterPro" id="IPR000760">
    <property type="entry name" value="Inositol_monophosphatase-like"/>
</dbReference>
<dbReference type="Proteomes" id="UP000483035">
    <property type="component" value="Unassembled WGS sequence"/>
</dbReference>
<name>A0A6L9UBY0_9HYPH</name>
<feature type="binding site" evidence="2">
    <location>
        <position position="85"/>
    </location>
    <ligand>
        <name>Mg(2+)</name>
        <dbReference type="ChEBI" id="CHEBI:18420"/>
        <label>1</label>
        <note>catalytic</note>
    </ligand>
</feature>
<dbReference type="Gene3D" id="3.40.190.80">
    <property type="match status" value="1"/>
</dbReference>
<feature type="binding site" evidence="2">
    <location>
        <position position="70"/>
    </location>
    <ligand>
        <name>Mg(2+)</name>
        <dbReference type="ChEBI" id="CHEBI:18420"/>
        <label>1</label>
        <note>catalytic</note>
    </ligand>
</feature>
<dbReference type="GO" id="GO:0007165">
    <property type="term" value="P:signal transduction"/>
    <property type="evidence" value="ECO:0007669"/>
    <property type="project" value="TreeGrafter"/>
</dbReference>
<dbReference type="Gene3D" id="3.30.540.10">
    <property type="entry name" value="Fructose-1,6-Bisphosphatase, subunit A, domain 1"/>
    <property type="match status" value="1"/>
</dbReference>
<dbReference type="RefSeq" id="WP_163991894.1">
    <property type="nucleotide sequence ID" value="NZ_WUEY01000019.1"/>
</dbReference>
<dbReference type="GO" id="GO:0006020">
    <property type="term" value="P:inositol metabolic process"/>
    <property type="evidence" value="ECO:0007669"/>
    <property type="project" value="TreeGrafter"/>
</dbReference>
<sequence>MTDLELLLAPVTDAVEAAGRTLQKRFSTASRPGDMATLLSEINANDAAVTDGLRRSLLALLPGSSWIDDEEEGGPLPQGDWWVTDPAEGNVNHVHGRPQWGVSATLVRDGEPALTVVRLPMTNETFTAIQGRGARLNGTPLSASRKTELGAAIVATGQGKPGEDGDIYRRVGQAVTAMLNAALLVRMSVPSTLELVEVAAGRLDGFWQYSQVRSGLAGGALLVREAGGVVTDMSGSPWTLASTGFIAASPGIHSDIVRTLSPIA</sequence>
<evidence type="ECO:0000256" key="2">
    <source>
        <dbReference type="PIRSR" id="PIRSR600760-2"/>
    </source>
</evidence>
<dbReference type="PANTHER" id="PTHR20854:SF4">
    <property type="entry name" value="INOSITOL-1-MONOPHOSPHATASE-RELATED"/>
    <property type="match status" value="1"/>
</dbReference>
<dbReference type="GO" id="GO:0046872">
    <property type="term" value="F:metal ion binding"/>
    <property type="evidence" value="ECO:0007669"/>
    <property type="project" value="UniProtKB-KW"/>
</dbReference>